<evidence type="ECO:0000313" key="2">
    <source>
        <dbReference type="Proteomes" id="UP000887568"/>
    </source>
</evidence>
<reference evidence="1" key="1">
    <citation type="submission" date="2022-11" db="UniProtKB">
        <authorList>
            <consortium name="EnsemblMetazoa"/>
        </authorList>
    </citation>
    <scope>IDENTIFICATION</scope>
</reference>
<evidence type="ECO:0000313" key="1">
    <source>
        <dbReference type="EnsemblMetazoa" id="XP_038075461.1"/>
    </source>
</evidence>
<name>A0A914BHW9_PATMI</name>
<dbReference type="AlphaFoldDB" id="A0A914BHW9"/>
<protein>
    <submittedName>
        <fullName evidence="1">Uncharacterized protein</fullName>
    </submittedName>
</protein>
<organism evidence="1 2">
    <name type="scientific">Patiria miniata</name>
    <name type="common">Bat star</name>
    <name type="synonym">Asterina miniata</name>
    <dbReference type="NCBI Taxonomy" id="46514"/>
    <lineage>
        <taxon>Eukaryota</taxon>
        <taxon>Metazoa</taxon>
        <taxon>Echinodermata</taxon>
        <taxon>Eleutherozoa</taxon>
        <taxon>Asterozoa</taxon>
        <taxon>Asteroidea</taxon>
        <taxon>Valvatacea</taxon>
        <taxon>Valvatida</taxon>
        <taxon>Asterinidae</taxon>
        <taxon>Patiria</taxon>
    </lineage>
</organism>
<dbReference type="GeneID" id="119743162"/>
<proteinExistence type="predicted"/>
<keyword evidence="2" id="KW-1185">Reference proteome</keyword>
<dbReference type="RefSeq" id="XP_038075461.1">
    <property type="nucleotide sequence ID" value="XM_038219533.1"/>
</dbReference>
<accession>A0A914BHW9</accession>
<dbReference type="Proteomes" id="UP000887568">
    <property type="component" value="Unplaced"/>
</dbReference>
<sequence length="101" mass="11916">MPVSQKLVCPLPYDVVAMLGHATFSRFVVEERVVSLLVRWFQCVRRQLDFLKNLKNCKTFMVRSWFNRSRGNKLDEYILKMPLGIVTVYGCDWKEEQISNV</sequence>
<dbReference type="EnsemblMetazoa" id="XM_038219533.1">
    <property type="protein sequence ID" value="XP_038075461.1"/>
    <property type="gene ID" value="LOC119743162"/>
</dbReference>